<comment type="caution">
    <text evidence="2">The sequence shown here is derived from an EMBL/GenBank/DDBJ whole genome shotgun (WGS) entry which is preliminary data.</text>
</comment>
<feature type="transmembrane region" description="Helical" evidence="1">
    <location>
        <begin position="12"/>
        <end position="33"/>
    </location>
</feature>
<evidence type="ECO:0000313" key="3">
    <source>
        <dbReference type="Proteomes" id="UP000034732"/>
    </source>
</evidence>
<keyword evidence="1" id="KW-0472">Membrane</keyword>
<keyword evidence="1" id="KW-1133">Transmembrane helix</keyword>
<evidence type="ECO:0000313" key="2">
    <source>
        <dbReference type="EMBL" id="KKU30797.1"/>
    </source>
</evidence>
<protein>
    <submittedName>
        <fullName evidence="2">Uncharacterized protein</fullName>
    </submittedName>
</protein>
<dbReference type="AlphaFoldDB" id="A0A0G1PDR5"/>
<accession>A0A0G1PDR5</accession>
<proteinExistence type="predicted"/>
<reference evidence="2 3" key="1">
    <citation type="journal article" date="2015" name="Nature">
        <title>rRNA introns, odd ribosomes, and small enigmatic genomes across a large radiation of phyla.</title>
        <authorList>
            <person name="Brown C.T."/>
            <person name="Hug L.A."/>
            <person name="Thomas B.C."/>
            <person name="Sharon I."/>
            <person name="Castelle C.J."/>
            <person name="Singh A."/>
            <person name="Wilkins M.J."/>
            <person name="Williams K.H."/>
            <person name="Banfield J.F."/>
        </authorList>
    </citation>
    <scope>NUCLEOTIDE SEQUENCE [LARGE SCALE GENOMIC DNA]</scope>
</reference>
<keyword evidence="1" id="KW-0812">Transmembrane</keyword>
<gene>
    <name evidence="2" type="ORF">UX44_C0012G0007</name>
</gene>
<sequence>MMGFNNMMGGNGLSWLIYALVVTLLVLGIAALWKYINKN</sequence>
<dbReference type="Proteomes" id="UP000034732">
    <property type="component" value="Unassembled WGS sequence"/>
</dbReference>
<organism evidence="2 3">
    <name type="scientific">candidate division WWE3 bacterium GW2011_GWA1_46_21</name>
    <dbReference type="NCBI Taxonomy" id="1619107"/>
    <lineage>
        <taxon>Bacteria</taxon>
        <taxon>Katanobacteria</taxon>
    </lineage>
</organism>
<evidence type="ECO:0000256" key="1">
    <source>
        <dbReference type="SAM" id="Phobius"/>
    </source>
</evidence>
<dbReference type="EMBL" id="LCMF01000012">
    <property type="protein sequence ID" value="KKU30797.1"/>
    <property type="molecule type" value="Genomic_DNA"/>
</dbReference>
<name>A0A0G1PDR5_UNCKA</name>